<keyword evidence="1" id="KW-1133">Transmembrane helix</keyword>
<keyword evidence="1" id="KW-0812">Transmembrane</keyword>
<proteinExistence type="predicted"/>
<reference evidence="2 3" key="1">
    <citation type="submission" date="2018-02" db="EMBL/GenBank/DDBJ databases">
        <title>Whole genome sequencing of endophytic bacterium.</title>
        <authorList>
            <person name="Eedara R."/>
            <person name="Podile A.R."/>
        </authorList>
    </citation>
    <scope>NUCLEOTIDE SEQUENCE [LARGE SCALE GENOMIC DNA]</scope>
    <source>
        <strain evidence="2 3">RP1T</strain>
    </source>
</reference>
<name>A0A2S9QGR2_9HYPH</name>
<feature type="transmembrane region" description="Helical" evidence="1">
    <location>
        <begin position="126"/>
        <end position="145"/>
    </location>
</feature>
<dbReference type="PIRSF" id="PIRSF034455">
    <property type="entry name" value="UCP034455"/>
    <property type="match status" value="1"/>
</dbReference>
<sequence length="158" mass="17808">MNENRIHKAFQIGVLLKGAHAVLECAGGIGLALVSTNSISAFVNHFTQEELIENPGDFIATHMLAFAQNFNVETKHFYAFYLLSHGLVKIALVICLLKGKLWSYPVSLVVLGLFIAYQLYRFSYTHGPGLIILTMLDIVVMMLVWREYRLVRSHLPTN</sequence>
<keyword evidence="1" id="KW-0472">Membrane</keyword>
<dbReference type="InterPro" id="IPR021125">
    <property type="entry name" value="DUF2127"/>
</dbReference>
<dbReference type="EMBL" id="PUEJ01000002">
    <property type="protein sequence ID" value="PRH88538.1"/>
    <property type="molecule type" value="Genomic_DNA"/>
</dbReference>
<evidence type="ECO:0000256" key="1">
    <source>
        <dbReference type="SAM" id="Phobius"/>
    </source>
</evidence>
<keyword evidence="3" id="KW-1185">Reference proteome</keyword>
<dbReference type="AlphaFoldDB" id="A0A2S9QGR2"/>
<feature type="transmembrane region" description="Helical" evidence="1">
    <location>
        <begin position="21"/>
        <end position="43"/>
    </location>
</feature>
<dbReference type="InterPro" id="IPR014591">
    <property type="entry name" value="UCP034455"/>
</dbReference>
<feature type="transmembrane region" description="Helical" evidence="1">
    <location>
        <begin position="102"/>
        <end position="120"/>
    </location>
</feature>
<evidence type="ECO:0000313" key="2">
    <source>
        <dbReference type="EMBL" id="PRH88538.1"/>
    </source>
</evidence>
<dbReference type="Pfam" id="PF09900">
    <property type="entry name" value="DUF2127"/>
    <property type="match status" value="1"/>
</dbReference>
<feature type="transmembrane region" description="Helical" evidence="1">
    <location>
        <begin position="78"/>
        <end position="97"/>
    </location>
</feature>
<accession>A0A2S9QGR2</accession>
<evidence type="ECO:0000313" key="3">
    <source>
        <dbReference type="Proteomes" id="UP000237682"/>
    </source>
</evidence>
<comment type="caution">
    <text evidence="2">The sequence shown here is derived from an EMBL/GenBank/DDBJ whole genome shotgun (WGS) entry which is preliminary data.</text>
</comment>
<organism evidence="2 3">
    <name type="scientific">Labrys okinawensis</name>
    <dbReference type="NCBI Taxonomy" id="346911"/>
    <lineage>
        <taxon>Bacteria</taxon>
        <taxon>Pseudomonadati</taxon>
        <taxon>Pseudomonadota</taxon>
        <taxon>Alphaproteobacteria</taxon>
        <taxon>Hyphomicrobiales</taxon>
        <taxon>Xanthobacteraceae</taxon>
        <taxon>Labrys</taxon>
    </lineage>
</organism>
<dbReference type="Proteomes" id="UP000237682">
    <property type="component" value="Unassembled WGS sequence"/>
</dbReference>
<dbReference type="RefSeq" id="WP_105860889.1">
    <property type="nucleotide sequence ID" value="NZ_PUEJ01000002.1"/>
</dbReference>
<gene>
    <name evidence="2" type="ORF">C5L14_04655</name>
</gene>
<protein>
    <submittedName>
        <fullName evidence="2">DUF2127 domain-containing protein</fullName>
    </submittedName>
</protein>
<dbReference type="OrthoDB" id="8393979at2"/>